<keyword evidence="8 11" id="KW-0175">Coiled coil</keyword>
<dbReference type="InterPro" id="IPR013155">
    <property type="entry name" value="M/V/L/I-tRNA-synth_anticd-bd"/>
</dbReference>
<dbReference type="CDD" id="cd07962">
    <property type="entry name" value="Anticodon_Ia_Val"/>
    <property type="match status" value="1"/>
</dbReference>
<dbReference type="InterPro" id="IPR001412">
    <property type="entry name" value="aa-tRNA-synth_I_CS"/>
</dbReference>
<dbReference type="InterPro" id="IPR033705">
    <property type="entry name" value="Anticodon_Ia_Val"/>
</dbReference>
<dbReference type="GO" id="GO:0005524">
    <property type="term" value="F:ATP binding"/>
    <property type="evidence" value="ECO:0007669"/>
    <property type="project" value="UniProtKB-UniRule"/>
</dbReference>
<evidence type="ECO:0000256" key="6">
    <source>
        <dbReference type="ARBA" id="ARBA00022840"/>
    </source>
</evidence>
<protein>
    <recommendedName>
        <fullName evidence="11">Valine--tRNA ligase</fullName>
        <ecNumber evidence="11">6.1.1.9</ecNumber>
    </recommendedName>
    <alternativeName>
        <fullName evidence="11">Valyl-tRNA synthetase</fullName>
        <shortName evidence="11">ValRS</shortName>
    </alternativeName>
</protein>
<comment type="subunit">
    <text evidence="2 11">Monomer.</text>
</comment>
<name>A0A2H0LZD5_9BACT</name>
<evidence type="ECO:0000259" key="14">
    <source>
        <dbReference type="Pfam" id="PF10458"/>
    </source>
</evidence>
<feature type="short sequence motif" description="'HIGH' region" evidence="11">
    <location>
        <begin position="45"/>
        <end position="55"/>
    </location>
</feature>
<feature type="short sequence motif" description="'KMSKS' region" evidence="11">
    <location>
        <begin position="559"/>
        <end position="563"/>
    </location>
</feature>
<keyword evidence="6 11" id="KW-0067">ATP-binding</keyword>
<dbReference type="Gene3D" id="3.40.50.620">
    <property type="entry name" value="HUPs"/>
    <property type="match status" value="2"/>
</dbReference>
<dbReference type="SUPFAM" id="SSF47323">
    <property type="entry name" value="Anticodon-binding domain of a subclass of class I aminoacyl-tRNA synthetases"/>
    <property type="match status" value="1"/>
</dbReference>
<evidence type="ECO:0000256" key="11">
    <source>
        <dbReference type="HAMAP-Rule" id="MF_02004"/>
    </source>
</evidence>
<dbReference type="Pfam" id="PF08264">
    <property type="entry name" value="Anticodon_1"/>
    <property type="match status" value="1"/>
</dbReference>
<dbReference type="Gene3D" id="1.10.730.10">
    <property type="entry name" value="Isoleucyl-tRNA Synthetase, Domain 1"/>
    <property type="match status" value="1"/>
</dbReference>
<accession>A0A2H0LZD5</accession>
<dbReference type="InterPro" id="IPR002303">
    <property type="entry name" value="Valyl-tRNA_ligase"/>
</dbReference>
<feature type="domain" description="Methionyl/Valyl/Leucyl/Isoleucyl-tRNA synthetase anticodon-binding" evidence="13">
    <location>
        <begin position="645"/>
        <end position="782"/>
    </location>
</feature>
<evidence type="ECO:0000256" key="3">
    <source>
        <dbReference type="ARBA" id="ARBA00022490"/>
    </source>
</evidence>
<evidence type="ECO:0000256" key="4">
    <source>
        <dbReference type="ARBA" id="ARBA00022598"/>
    </source>
</evidence>
<dbReference type="InterPro" id="IPR019499">
    <property type="entry name" value="Val-tRNA_synth_tRNA-bd"/>
</dbReference>
<comment type="function">
    <text evidence="11">Catalyzes the attachment of valine to tRNA(Val). As ValRS can inadvertently accommodate and process structurally similar amino acids such as threonine, to avoid such errors, it has a 'posttransfer' editing activity that hydrolyzes mischarged Thr-tRNA(Val) in a tRNA-dependent manner.</text>
</comment>
<comment type="similarity">
    <text evidence="11">Belongs to the class-I aminoacyl-tRNA synthetase family. ValS type 1 subfamily.</text>
</comment>
<keyword evidence="7 11" id="KW-0648">Protein biosynthesis</keyword>
<sequence>MNQMPPRYNPKETEDKWYKFWHDNNYFSAKINTAKKPFSIVIPPPNITGILHMGHALNNTIQDILLRYKRMQCYEPLWMPGTDHAGIATQNVVERKLAKEGIKRQDLGRDKFLEEVWKWRDEYGSTIINQLKKLGSSCDWQRMRFTMDEEYSEAVKEVFVALWDKGLIYQGNRIINWCPRCQTALSDEEAPYKDLEGQLYYIRYPLKEIKNQKSKIKNKEKNHIVVATTRPETMLGDTAVAVNPKDKRYKQLIGESVILPLMEREIKIIADSFVDPKFGTGAVKVTPAHDPNDYEIGLRHNLDVVNIMDEGGVLNINAGDYQGMDRFEAREAIINDLTERKLIEKIEPHAHSVGHCYRCSTVIEPYLSKQWFVNMKPLAKPAIEAVKKGEIKFYPKRWTKIYLNWMENIRDWCISRQIWWGHRIPVYYCRNCQAGMKYQIPNYKLQINSNDKIQNSRQKNGIIVAKARPEKCPDCASTDIYQDEDVLDTWFSSWLWPFATFRDKAELNYFYPTSVLVTAQEIIFFWVARMIMAGFEFMGKKPFSDVYIHGTVRDDTGKKMSKSLGNIIDPLEIINEFGSDALRFSIISLTSVGQDIYLSKNKFEYGRNFANKVWNASRYIIMNLKPEELSVDLCIYGKSISGLAEKWILSRFYETLAKIEKALDNYKINEAAKTIYEFFWNNFCDWYIEFSKLTIANNETQVVLYKVLEKTLRIMHPFLPHLTEEIWSNLPGAGGSIMIKPWPHMQKNFISKAIDSQMRIIIDLISSLRNARSEWHVPDNSRIDCILKIKDKSARKTLEENQLYIKKLAGVANIKFSDDLKDASGCVSGVIEKVDFYIPLGDVVDLEKEKARLNKQLEASKQQLKGLSARLKNKEFLAKAPRDVVEKEKQRAQQLNLLIKRIKINLSQVSS</sequence>
<evidence type="ECO:0000313" key="15">
    <source>
        <dbReference type="EMBL" id="PIQ89732.1"/>
    </source>
</evidence>
<evidence type="ECO:0000256" key="1">
    <source>
        <dbReference type="ARBA" id="ARBA00004496"/>
    </source>
</evidence>
<dbReference type="PRINTS" id="PR00986">
    <property type="entry name" value="TRNASYNTHVAL"/>
</dbReference>
<dbReference type="PROSITE" id="PS00178">
    <property type="entry name" value="AA_TRNA_LIGASE_I"/>
    <property type="match status" value="1"/>
</dbReference>
<dbReference type="InterPro" id="IPR002300">
    <property type="entry name" value="aa-tRNA-synth_Ia"/>
</dbReference>
<evidence type="ECO:0000313" key="16">
    <source>
        <dbReference type="Proteomes" id="UP000229641"/>
    </source>
</evidence>
<comment type="domain">
    <text evidence="11">ValRS has two distinct active sites: one for aminoacylation and one for editing. The misactivated threonine is translocated from the active site to the editing site.</text>
</comment>
<dbReference type="InterPro" id="IPR014729">
    <property type="entry name" value="Rossmann-like_a/b/a_fold"/>
</dbReference>
<dbReference type="GO" id="GO:0005829">
    <property type="term" value="C:cytosol"/>
    <property type="evidence" value="ECO:0007669"/>
    <property type="project" value="TreeGrafter"/>
</dbReference>
<dbReference type="InterPro" id="IPR009008">
    <property type="entry name" value="Val/Leu/Ile-tRNA-synth_edit"/>
</dbReference>
<evidence type="ECO:0000259" key="13">
    <source>
        <dbReference type="Pfam" id="PF08264"/>
    </source>
</evidence>
<feature type="domain" description="Valyl-tRNA synthetase tRNA-binding arm" evidence="14">
    <location>
        <begin position="845"/>
        <end position="908"/>
    </location>
</feature>
<dbReference type="PANTHER" id="PTHR11946">
    <property type="entry name" value="VALYL-TRNA SYNTHETASES"/>
    <property type="match status" value="1"/>
</dbReference>
<dbReference type="NCBIfam" id="TIGR00422">
    <property type="entry name" value="valS"/>
    <property type="match status" value="1"/>
</dbReference>
<comment type="domain">
    <text evidence="11">The C-terminal coiled-coil domain is crucial for aminoacylation activity.</text>
</comment>
<dbReference type="GO" id="GO:0002161">
    <property type="term" value="F:aminoacyl-tRNA deacylase activity"/>
    <property type="evidence" value="ECO:0007669"/>
    <property type="project" value="InterPro"/>
</dbReference>
<evidence type="ECO:0000256" key="8">
    <source>
        <dbReference type="ARBA" id="ARBA00023054"/>
    </source>
</evidence>
<dbReference type="FunFam" id="3.90.740.10:FF:000005">
    <property type="entry name" value="Valine--tRNA ligase, mitochondrial"/>
    <property type="match status" value="1"/>
</dbReference>
<dbReference type="Gene3D" id="1.10.287.380">
    <property type="entry name" value="Valyl-tRNA synthetase, C-terminal domain"/>
    <property type="match status" value="1"/>
</dbReference>
<dbReference type="NCBIfam" id="NF004349">
    <property type="entry name" value="PRK05729.1"/>
    <property type="match status" value="1"/>
</dbReference>
<dbReference type="GO" id="GO:0004832">
    <property type="term" value="F:valine-tRNA ligase activity"/>
    <property type="evidence" value="ECO:0007669"/>
    <property type="project" value="UniProtKB-UniRule"/>
</dbReference>
<keyword evidence="3 11" id="KW-0963">Cytoplasm</keyword>
<evidence type="ECO:0000256" key="10">
    <source>
        <dbReference type="ARBA" id="ARBA00047552"/>
    </source>
</evidence>
<comment type="caution">
    <text evidence="15">The sequence shown here is derived from an EMBL/GenBank/DDBJ whole genome shotgun (WGS) entry which is preliminary data.</text>
</comment>
<dbReference type="Proteomes" id="UP000229641">
    <property type="component" value="Unassembled WGS sequence"/>
</dbReference>
<comment type="subcellular location">
    <subcellularLocation>
        <location evidence="1 11">Cytoplasm</location>
    </subcellularLocation>
</comment>
<keyword evidence="4 11" id="KW-0436">Ligase</keyword>
<keyword evidence="9 11" id="KW-0030">Aminoacyl-tRNA synthetase</keyword>
<dbReference type="AlphaFoldDB" id="A0A2H0LZD5"/>
<comment type="catalytic activity">
    <reaction evidence="10 11">
        <text>tRNA(Val) + L-valine + ATP = L-valyl-tRNA(Val) + AMP + diphosphate</text>
        <dbReference type="Rhea" id="RHEA:10704"/>
        <dbReference type="Rhea" id="RHEA-COMP:9672"/>
        <dbReference type="Rhea" id="RHEA-COMP:9708"/>
        <dbReference type="ChEBI" id="CHEBI:30616"/>
        <dbReference type="ChEBI" id="CHEBI:33019"/>
        <dbReference type="ChEBI" id="CHEBI:57762"/>
        <dbReference type="ChEBI" id="CHEBI:78442"/>
        <dbReference type="ChEBI" id="CHEBI:78537"/>
        <dbReference type="ChEBI" id="CHEBI:456215"/>
        <dbReference type="EC" id="6.1.1.9"/>
    </reaction>
</comment>
<evidence type="ECO:0000256" key="2">
    <source>
        <dbReference type="ARBA" id="ARBA00011245"/>
    </source>
</evidence>
<dbReference type="SUPFAM" id="SSF52374">
    <property type="entry name" value="Nucleotidylyl transferase"/>
    <property type="match status" value="1"/>
</dbReference>
<keyword evidence="5 11" id="KW-0547">Nucleotide-binding</keyword>
<dbReference type="EMBL" id="PCWA01000016">
    <property type="protein sequence ID" value="PIQ89732.1"/>
    <property type="molecule type" value="Genomic_DNA"/>
</dbReference>
<dbReference type="Pfam" id="PF10458">
    <property type="entry name" value="Val_tRNA-synt_C"/>
    <property type="match status" value="1"/>
</dbReference>
<evidence type="ECO:0000256" key="9">
    <source>
        <dbReference type="ARBA" id="ARBA00023146"/>
    </source>
</evidence>
<dbReference type="GO" id="GO:0006438">
    <property type="term" value="P:valyl-tRNA aminoacylation"/>
    <property type="evidence" value="ECO:0007669"/>
    <property type="project" value="UniProtKB-UniRule"/>
</dbReference>
<dbReference type="InterPro" id="IPR010978">
    <property type="entry name" value="tRNA-bd_arm"/>
</dbReference>
<evidence type="ECO:0000256" key="7">
    <source>
        <dbReference type="ARBA" id="ARBA00022917"/>
    </source>
</evidence>
<proteinExistence type="inferred from homology"/>
<evidence type="ECO:0000256" key="5">
    <source>
        <dbReference type="ARBA" id="ARBA00022741"/>
    </source>
</evidence>
<dbReference type="EC" id="6.1.1.9" evidence="11"/>
<feature type="domain" description="Aminoacyl-tRNA synthetase class Ia" evidence="12">
    <location>
        <begin position="16"/>
        <end position="598"/>
    </location>
</feature>
<dbReference type="Pfam" id="PF00133">
    <property type="entry name" value="tRNA-synt_1"/>
    <property type="match status" value="1"/>
</dbReference>
<dbReference type="SUPFAM" id="SSF50677">
    <property type="entry name" value="ValRS/IleRS/LeuRS editing domain"/>
    <property type="match status" value="1"/>
</dbReference>
<feature type="binding site" evidence="11">
    <location>
        <position position="562"/>
    </location>
    <ligand>
        <name>ATP</name>
        <dbReference type="ChEBI" id="CHEBI:30616"/>
    </ligand>
</feature>
<dbReference type="InterPro" id="IPR009080">
    <property type="entry name" value="tRNAsynth_Ia_anticodon-bd"/>
</dbReference>
<reference evidence="15 16" key="1">
    <citation type="submission" date="2017-09" db="EMBL/GenBank/DDBJ databases">
        <title>Depth-based differentiation of microbial function through sediment-hosted aquifers and enrichment of novel symbionts in the deep terrestrial subsurface.</title>
        <authorList>
            <person name="Probst A.J."/>
            <person name="Ladd B."/>
            <person name="Jarett J.K."/>
            <person name="Geller-Mcgrath D.E."/>
            <person name="Sieber C.M."/>
            <person name="Emerson J.B."/>
            <person name="Anantharaman K."/>
            <person name="Thomas B.C."/>
            <person name="Malmstrom R."/>
            <person name="Stieglmeier M."/>
            <person name="Klingl A."/>
            <person name="Woyke T."/>
            <person name="Ryan C.M."/>
            <person name="Banfield J.F."/>
        </authorList>
    </citation>
    <scope>NUCLEOTIDE SEQUENCE [LARGE SCALE GENOMIC DNA]</scope>
    <source>
        <strain evidence="15">CG11_big_fil_rev_8_21_14_0_20_42_13</strain>
    </source>
</reference>
<dbReference type="HAMAP" id="MF_02004">
    <property type="entry name" value="Val_tRNA_synth_type1"/>
    <property type="match status" value="1"/>
</dbReference>
<dbReference type="SUPFAM" id="SSF46589">
    <property type="entry name" value="tRNA-binding arm"/>
    <property type="match status" value="1"/>
</dbReference>
<organism evidence="15 16">
    <name type="scientific">Candidatus Ghiorseimicrobium undicola</name>
    <dbReference type="NCBI Taxonomy" id="1974746"/>
    <lineage>
        <taxon>Bacteria</taxon>
        <taxon>Pseudomonadati</taxon>
        <taxon>Candidatus Omnitrophota</taxon>
        <taxon>Candidatus Ghiorseimicrobium</taxon>
    </lineage>
</organism>
<dbReference type="PANTHER" id="PTHR11946:SF93">
    <property type="entry name" value="VALINE--TRNA LIGASE, CHLOROPLASTIC_MITOCHONDRIAL 2"/>
    <property type="match status" value="1"/>
</dbReference>
<dbReference type="Gene3D" id="3.90.740.10">
    <property type="entry name" value="Valyl/Leucyl/Isoleucyl-tRNA synthetase, editing domain"/>
    <property type="match status" value="1"/>
</dbReference>
<dbReference type="InterPro" id="IPR037118">
    <property type="entry name" value="Val-tRNA_synth_C_sf"/>
</dbReference>
<feature type="coiled-coil region" evidence="11">
    <location>
        <begin position="843"/>
        <end position="905"/>
    </location>
</feature>
<evidence type="ECO:0000259" key="12">
    <source>
        <dbReference type="Pfam" id="PF00133"/>
    </source>
</evidence>
<dbReference type="FunFam" id="3.40.50.620:FF:000032">
    <property type="entry name" value="Valine--tRNA ligase"/>
    <property type="match status" value="1"/>
</dbReference>
<dbReference type="CDD" id="cd00817">
    <property type="entry name" value="ValRS_core"/>
    <property type="match status" value="1"/>
</dbReference>
<gene>
    <name evidence="11" type="primary">valS</name>
    <name evidence="15" type="ORF">COV72_01395</name>
</gene>